<name>A0ABS3QLX6_9BACT</name>
<keyword evidence="4" id="KW-1185">Reference proteome</keyword>
<dbReference type="Pfam" id="PF08530">
    <property type="entry name" value="PepX_C"/>
    <property type="match status" value="1"/>
</dbReference>
<dbReference type="GO" id="GO:0016787">
    <property type="term" value="F:hydrolase activity"/>
    <property type="evidence" value="ECO:0007669"/>
    <property type="project" value="UniProtKB-KW"/>
</dbReference>
<dbReference type="InterPro" id="IPR008979">
    <property type="entry name" value="Galactose-bd-like_sf"/>
</dbReference>
<accession>A0ABS3QLX6</accession>
<comment type="caution">
    <text evidence="3">The sequence shown here is derived from an EMBL/GenBank/DDBJ whole genome shotgun (WGS) entry which is preliminary data.</text>
</comment>
<proteinExistence type="predicted"/>
<dbReference type="Pfam" id="PF02129">
    <property type="entry name" value="Peptidase_S15"/>
    <property type="match status" value="1"/>
</dbReference>
<dbReference type="InterPro" id="IPR005674">
    <property type="entry name" value="CocE/Ser_esterase"/>
</dbReference>
<dbReference type="Gene3D" id="1.10.3020.10">
    <property type="entry name" value="alpha-amino acid ester hydrolase ( Helical cap domain)"/>
    <property type="match status" value="1"/>
</dbReference>
<dbReference type="InterPro" id="IPR029058">
    <property type="entry name" value="AB_hydrolase_fold"/>
</dbReference>
<dbReference type="SUPFAM" id="SSF53474">
    <property type="entry name" value="alpha/beta-Hydrolases"/>
    <property type="match status" value="1"/>
</dbReference>
<evidence type="ECO:0000256" key="1">
    <source>
        <dbReference type="ARBA" id="ARBA00022801"/>
    </source>
</evidence>
<keyword evidence="1 3" id="KW-0378">Hydrolase</keyword>
<protein>
    <submittedName>
        <fullName evidence="3">CocE/NonD family hydrolase</fullName>
    </submittedName>
</protein>
<dbReference type="Gene3D" id="2.60.120.260">
    <property type="entry name" value="Galactose-binding domain-like"/>
    <property type="match status" value="1"/>
</dbReference>
<organism evidence="3 4">
    <name type="scientific">Hymenobacter negativus</name>
    <dbReference type="NCBI Taxonomy" id="2795026"/>
    <lineage>
        <taxon>Bacteria</taxon>
        <taxon>Pseudomonadati</taxon>
        <taxon>Bacteroidota</taxon>
        <taxon>Cytophagia</taxon>
        <taxon>Cytophagales</taxon>
        <taxon>Hymenobacteraceae</taxon>
        <taxon>Hymenobacter</taxon>
    </lineage>
</organism>
<dbReference type="Gene3D" id="3.40.50.1820">
    <property type="entry name" value="alpha/beta hydrolase"/>
    <property type="match status" value="1"/>
</dbReference>
<dbReference type="InterPro" id="IPR000383">
    <property type="entry name" value="Xaa-Pro-like_dom"/>
</dbReference>
<dbReference type="SMART" id="SM00939">
    <property type="entry name" value="PepX_C"/>
    <property type="match status" value="1"/>
</dbReference>
<dbReference type="SUPFAM" id="SSF49785">
    <property type="entry name" value="Galactose-binding domain-like"/>
    <property type="match status" value="1"/>
</dbReference>
<dbReference type="Proteomes" id="UP000664369">
    <property type="component" value="Unassembled WGS sequence"/>
</dbReference>
<evidence type="ECO:0000313" key="3">
    <source>
        <dbReference type="EMBL" id="MBO2012096.1"/>
    </source>
</evidence>
<dbReference type="EMBL" id="JAGETZ010000015">
    <property type="protein sequence ID" value="MBO2012096.1"/>
    <property type="molecule type" value="Genomic_DNA"/>
</dbReference>
<dbReference type="NCBIfam" id="TIGR00976">
    <property type="entry name" value="CocE_NonD"/>
    <property type="match status" value="1"/>
</dbReference>
<gene>
    <name evidence="3" type="ORF">J4E00_23730</name>
</gene>
<feature type="domain" description="Xaa-Pro dipeptidyl-peptidase C-terminal" evidence="2">
    <location>
        <begin position="305"/>
        <end position="537"/>
    </location>
</feature>
<evidence type="ECO:0000259" key="2">
    <source>
        <dbReference type="SMART" id="SM00939"/>
    </source>
</evidence>
<dbReference type="InterPro" id="IPR013736">
    <property type="entry name" value="Xaa-Pro_dipept_C"/>
</dbReference>
<reference evidence="3 4" key="1">
    <citation type="submission" date="2021-03" db="EMBL/GenBank/DDBJ databases">
        <authorList>
            <person name="Kim M.K."/>
        </authorList>
    </citation>
    <scope>NUCLEOTIDE SEQUENCE [LARGE SCALE GENOMIC DNA]</scope>
    <source>
        <strain evidence="3 4">BT442</strain>
    </source>
</reference>
<sequence length="550" mass="62130">MGGYVMQDSFLIKTSQGHTLSAVVVRRRDVTAPQPVALLFFLYSNLARSRAEAKAAADHGYVGVVADVRGKRLSPDTLAPYEHEQEDVYEVIDWISRQLWCNGQVGMYGGSYSGFAQWAALKHRVHPALKTIVPYVAGIPGMGLPMENNVFINANYEWAFYVGNNKYLDAAANNDRARWRGLQARWYAAGTAYRRIDSVDGTPNPLLQRWLQHPAYDAYWQRMVPYQQEFAHISIPVLAIDGYYNDGQASGLHYLREHARYNPRANDYLVIGPYDHFGAQQGGTAVLRGYRIDSIALLNTRELTFAWFDYVLKGGKKPALLIDRVNYEVMGANTWKHAPSLARLPHRDLTLYLDTTRLGAYHTLRPTRPRRPGWLTQTVDFADRQQDNNYNFPDPIIADTLVLPNGFAFASAPLRKPMVITGAFSGHLVARLNKQDVDFSVTLYEIMPDGRFFELTYYLGRASYAADPTRRQLLQPGVKTTIPFTNTKFVSRRLITGSRLLVVVNVNKNRFAQVNYGSGKEVSDETIADAGKPLEISWFNESFITIPVAR</sequence>
<evidence type="ECO:0000313" key="4">
    <source>
        <dbReference type="Proteomes" id="UP000664369"/>
    </source>
</evidence>